<dbReference type="Pfam" id="PF00501">
    <property type="entry name" value="AMP-binding"/>
    <property type="match status" value="2"/>
</dbReference>
<feature type="domain" description="AMP-binding enzyme C-terminal" evidence="2">
    <location>
        <begin position="453"/>
        <end position="534"/>
    </location>
</feature>
<evidence type="ECO:0000313" key="4">
    <source>
        <dbReference type="Proteomes" id="UP000616885"/>
    </source>
</evidence>
<dbReference type="PROSITE" id="PS00455">
    <property type="entry name" value="AMP_BINDING"/>
    <property type="match status" value="1"/>
</dbReference>
<reference evidence="3" key="1">
    <citation type="submission" date="2020-10" db="EMBL/GenBank/DDBJ databases">
        <title>High-Quality Genome Resource of Clonostachys rosea strain S41 by Oxford Nanopore Long-Read Sequencing.</title>
        <authorList>
            <person name="Wang H."/>
        </authorList>
    </citation>
    <scope>NUCLEOTIDE SEQUENCE</scope>
    <source>
        <strain evidence="3">S41</strain>
    </source>
</reference>
<dbReference type="InterPro" id="IPR045851">
    <property type="entry name" value="AMP-bd_C_sf"/>
</dbReference>
<protein>
    <recommendedName>
        <fullName evidence="5">AMP-dependent synthetase/ligase domain-containing protein</fullName>
    </recommendedName>
</protein>
<dbReference type="InterPro" id="IPR025110">
    <property type="entry name" value="AMP-bd_C"/>
</dbReference>
<dbReference type="Pfam" id="PF13193">
    <property type="entry name" value="AMP-binding_C"/>
    <property type="match status" value="1"/>
</dbReference>
<name>A0A8H7TU75_BIOOC</name>
<accession>A0A8H7TU75</accession>
<evidence type="ECO:0000259" key="1">
    <source>
        <dbReference type="Pfam" id="PF00501"/>
    </source>
</evidence>
<sequence length="555" mass="61370">MVFYPPSWVPDLPDIPDSISLENFLNNEKHGRHAISASRNPFTCGLTGRTYSAKEASQRTEYLARAIRTRFSFNPDEGTEWDRVLAIFSLNTIDYIPFALAVHRCNGIVTPASAAYSAPELEHQLRSSGAKGIFTCVPLLETALKAAKAAGIGEDAVFLLPVPGFNSEKLPFKTVDDLIIEGERLPAVEPPRWVKGQGARQTAFLSYSSGTSGLPKAVKVSHRNVIANVIQMELFERVARDKLGVKTQVVLGVLPLSHIYGLVLVGLVSCYRGDEVVVLPRFDLDAFLAAVQRFRIEQLDVVPPILIQIITNQAKCDKFDLGSYPKWHIVQGYGMTESSPLITSTSELDVLVGSSGSLIPGFKAKVIDADGNEVLGYDKRGELLVQSPAVVIGYLNNEKANAETFVWHEDGRWLKTGDEVLVRRSEQGHDHFFIVDRIKELIKVNGHQVAPAELEAHLLIHPFVVDCAVIQVQDPRAGEVPKAFVVRSEEGKKEPDEKAIASISKHVEDHKARHKWLKGGVEFIETIPKSASGKILRRMLRDLEKDTQRSKGPKL</sequence>
<comment type="caution">
    <text evidence="3">The sequence shown here is derived from an EMBL/GenBank/DDBJ whole genome shotgun (WGS) entry which is preliminary data.</text>
</comment>
<dbReference type="PANTHER" id="PTHR24096">
    <property type="entry name" value="LONG-CHAIN-FATTY-ACID--COA LIGASE"/>
    <property type="match status" value="1"/>
</dbReference>
<evidence type="ECO:0000313" key="3">
    <source>
        <dbReference type="EMBL" id="KAF9757378.1"/>
    </source>
</evidence>
<evidence type="ECO:0000259" key="2">
    <source>
        <dbReference type="Pfam" id="PF13193"/>
    </source>
</evidence>
<dbReference type="InterPro" id="IPR000873">
    <property type="entry name" value="AMP-dep_synth/lig_dom"/>
</dbReference>
<evidence type="ECO:0008006" key="5">
    <source>
        <dbReference type="Google" id="ProtNLM"/>
    </source>
</evidence>
<dbReference type="InterPro" id="IPR020845">
    <property type="entry name" value="AMP-binding_CS"/>
</dbReference>
<dbReference type="PANTHER" id="PTHR24096:SF422">
    <property type="entry name" value="BCDNA.GH02901"/>
    <property type="match status" value="1"/>
</dbReference>
<dbReference type="Gene3D" id="3.30.300.30">
    <property type="match status" value="1"/>
</dbReference>
<dbReference type="Gene3D" id="2.30.38.10">
    <property type="entry name" value="Luciferase, Domain 3"/>
    <property type="match status" value="1"/>
</dbReference>
<dbReference type="SUPFAM" id="SSF56801">
    <property type="entry name" value="Acetyl-CoA synthetase-like"/>
    <property type="match status" value="1"/>
</dbReference>
<dbReference type="AlphaFoldDB" id="A0A8H7TU75"/>
<feature type="domain" description="AMP-dependent synthetase/ligase" evidence="1">
    <location>
        <begin position="47"/>
        <end position="315"/>
    </location>
</feature>
<dbReference type="Gene3D" id="3.40.50.980">
    <property type="match status" value="3"/>
</dbReference>
<dbReference type="GO" id="GO:0016405">
    <property type="term" value="F:CoA-ligase activity"/>
    <property type="evidence" value="ECO:0007669"/>
    <property type="project" value="TreeGrafter"/>
</dbReference>
<dbReference type="Proteomes" id="UP000616885">
    <property type="component" value="Unassembled WGS sequence"/>
</dbReference>
<dbReference type="EMBL" id="JADCTT010000002">
    <property type="protein sequence ID" value="KAF9757378.1"/>
    <property type="molecule type" value="Genomic_DNA"/>
</dbReference>
<organism evidence="3 4">
    <name type="scientific">Bionectria ochroleuca</name>
    <name type="common">Gliocladium roseum</name>
    <dbReference type="NCBI Taxonomy" id="29856"/>
    <lineage>
        <taxon>Eukaryota</taxon>
        <taxon>Fungi</taxon>
        <taxon>Dikarya</taxon>
        <taxon>Ascomycota</taxon>
        <taxon>Pezizomycotina</taxon>
        <taxon>Sordariomycetes</taxon>
        <taxon>Hypocreomycetidae</taxon>
        <taxon>Hypocreales</taxon>
        <taxon>Bionectriaceae</taxon>
        <taxon>Clonostachys</taxon>
    </lineage>
</organism>
<gene>
    <name evidence="3" type="ORF">IM811_008322</name>
</gene>
<proteinExistence type="predicted"/>
<feature type="domain" description="AMP-dependent synthetase/ligase" evidence="1">
    <location>
        <begin position="328"/>
        <end position="395"/>
    </location>
</feature>